<feature type="compositionally biased region" description="Low complexity" evidence="1">
    <location>
        <begin position="9"/>
        <end position="20"/>
    </location>
</feature>
<evidence type="ECO:0000313" key="2">
    <source>
        <dbReference type="EMBL" id="KAK3747449.1"/>
    </source>
</evidence>
<organism evidence="2 3">
    <name type="scientific">Elysia crispata</name>
    <name type="common">lettuce slug</name>
    <dbReference type="NCBI Taxonomy" id="231223"/>
    <lineage>
        <taxon>Eukaryota</taxon>
        <taxon>Metazoa</taxon>
        <taxon>Spiralia</taxon>
        <taxon>Lophotrochozoa</taxon>
        <taxon>Mollusca</taxon>
        <taxon>Gastropoda</taxon>
        <taxon>Heterobranchia</taxon>
        <taxon>Euthyneura</taxon>
        <taxon>Panpulmonata</taxon>
        <taxon>Sacoglossa</taxon>
        <taxon>Placobranchoidea</taxon>
        <taxon>Plakobranchidae</taxon>
        <taxon>Elysia</taxon>
    </lineage>
</organism>
<keyword evidence="3" id="KW-1185">Reference proteome</keyword>
<reference evidence="2" key="1">
    <citation type="journal article" date="2023" name="G3 (Bethesda)">
        <title>A reference genome for the long-term kleptoplast-retaining sea slug Elysia crispata morphotype clarki.</title>
        <authorList>
            <person name="Eastman K.E."/>
            <person name="Pendleton A.L."/>
            <person name="Shaikh M.A."/>
            <person name="Suttiyut T."/>
            <person name="Ogas R."/>
            <person name="Tomko P."/>
            <person name="Gavelis G."/>
            <person name="Widhalm J.R."/>
            <person name="Wisecaver J.H."/>
        </authorList>
    </citation>
    <scope>NUCLEOTIDE SEQUENCE</scope>
    <source>
        <strain evidence="2">ECLA1</strain>
    </source>
</reference>
<comment type="caution">
    <text evidence="2">The sequence shown here is derived from an EMBL/GenBank/DDBJ whole genome shotgun (WGS) entry which is preliminary data.</text>
</comment>
<dbReference type="Proteomes" id="UP001283361">
    <property type="component" value="Unassembled WGS sequence"/>
</dbReference>
<evidence type="ECO:0000313" key="3">
    <source>
        <dbReference type="Proteomes" id="UP001283361"/>
    </source>
</evidence>
<dbReference type="EMBL" id="JAWDGP010006085">
    <property type="protein sequence ID" value="KAK3747449.1"/>
    <property type="molecule type" value="Genomic_DNA"/>
</dbReference>
<proteinExistence type="predicted"/>
<evidence type="ECO:0000256" key="1">
    <source>
        <dbReference type="SAM" id="MobiDB-lite"/>
    </source>
</evidence>
<accession>A0AAE0YJC3</accession>
<protein>
    <submittedName>
        <fullName evidence="2">Uncharacterized protein</fullName>
    </submittedName>
</protein>
<feature type="region of interest" description="Disordered" evidence="1">
    <location>
        <begin position="1"/>
        <end position="22"/>
    </location>
</feature>
<dbReference type="AlphaFoldDB" id="A0AAE0YJC3"/>
<name>A0AAE0YJC3_9GAST</name>
<gene>
    <name evidence="2" type="ORF">RRG08_015561</name>
</gene>
<sequence length="113" mass="12793">MMKFPQLDSSGSSPGSALSSRQLNRGCSCSVCRLHVGPDGQDFNVAGSSTKHLGHKCWYPFRRFLRLGAEHFSISWISNSELQRIQCLFPNRSLSLIIYEAGVWNRRFENVDL</sequence>